<feature type="transmembrane region" description="Helical" evidence="1">
    <location>
        <begin position="139"/>
        <end position="161"/>
    </location>
</feature>
<dbReference type="AlphaFoldDB" id="A0A250KHS3"/>
<dbReference type="EMBL" id="AP018049">
    <property type="protein sequence ID" value="BBA29142.1"/>
    <property type="molecule type" value="Genomic_DNA"/>
</dbReference>
<proteinExistence type="predicted"/>
<gene>
    <name evidence="2" type="ORF">PMEL1_01066</name>
</gene>
<reference evidence="2 3" key="1">
    <citation type="submission" date="2017-05" db="EMBL/GenBank/DDBJ databases">
        <title>whole genome sequence of Prevotella melaninogenica GAI 07411.</title>
        <authorList>
            <person name="Kondo Y."/>
            <person name="Hoshino T."/>
        </authorList>
    </citation>
    <scope>NUCLEOTIDE SEQUENCE [LARGE SCALE GENOMIC DNA]</scope>
    <source>
        <strain evidence="2 3">GAI 07411</strain>
    </source>
</reference>
<protein>
    <submittedName>
        <fullName evidence="2">Uncharacterized protein</fullName>
    </submittedName>
</protein>
<keyword evidence="1" id="KW-0472">Membrane</keyword>
<organism evidence="2 3">
    <name type="scientific">Prevotella melaninogenica</name>
    <dbReference type="NCBI Taxonomy" id="28132"/>
    <lineage>
        <taxon>Bacteria</taxon>
        <taxon>Pseudomonadati</taxon>
        <taxon>Bacteroidota</taxon>
        <taxon>Bacteroidia</taxon>
        <taxon>Bacteroidales</taxon>
        <taxon>Prevotellaceae</taxon>
        <taxon>Prevotella</taxon>
    </lineage>
</organism>
<dbReference type="PROSITE" id="PS51257">
    <property type="entry name" value="PROKAR_LIPOPROTEIN"/>
    <property type="match status" value="1"/>
</dbReference>
<keyword evidence="1" id="KW-1133">Transmembrane helix</keyword>
<dbReference type="OrthoDB" id="1076188at2"/>
<evidence type="ECO:0000313" key="3">
    <source>
        <dbReference type="Proteomes" id="UP000267517"/>
    </source>
</evidence>
<name>A0A250KHS3_9BACT</name>
<dbReference type="RefSeq" id="WP_145985350.1">
    <property type="nucleotide sequence ID" value="NZ_AP018049.1"/>
</dbReference>
<dbReference type="Proteomes" id="UP000267517">
    <property type="component" value="Chromosome I"/>
</dbReference>
<sequence>MNIGKKLLPLRSYFISHQVLTSCIAIIFILCGLCVLSSAFYNANDIYKHLNLKTGVVSYWERTGGKYNTATMNIKDDSNTYTTERFGGWLCLQHSGKQGEKVIFYTNDKIKRNNKNQIRYFGLSTIDSPRHTFWLFMDILSYIFESNIFLFIPGIVGCLYFNMTTVKNKFIRTASWTLPFLTLFLIGLATTS</sequence>
<keyword evidence="1" id="KW-0812">Transmembrane</keyword>
<feature type="transmembrane region" description="Helical" evidence="1">
    <location>
        <begin position="20"/>
        <end position="41"/>
    </location>
</feature>
<evidence type="ECO:0000256" key="1">
    <source>
        <dbReference type="SAM" id="Phobius"/>
    </source>
</evidence>
<accession>A0A250KHS3</accession>
<feature type="transmembrane region" description="Helical" evidence="1">
    <location>
        <begin position="173"/>
        <end position="191"/>
    </location>
</feature>
<evidence type="ECO:0000313" key="2">
    <source>
        <dbReference type="EMBL" id="BBA29142.1"/>
    </source>
</evidence>